<evidence type="ECO:0000256" key="2">
    <source>
        <dbReference type="ARBA" id="ARBA00023445"/>
    </source>
</evidence>
<keyword evidence="3" id="KW-0175">Coiled coil</keyword>
<reference evidence="6 7" key="1">
    <citation type="submission" date="2016-08" db="EMBL/GenBank/DDBJ databases">
        <authorList>
            <consortium name="Lentinula edodes genome sequencing consortium"/>
            <person name="Sakamoto Y."/>
            <person name="Nakade K."/>
            <person name="Sato S."/>
            <person name="Yoshida Y."/>
            <person name="Miyazaki K."/>
            <person name="Natsume S."/>
            <person name="Konno N."/>
        </authorList>
    </citation>
    <scope>NUCLEOTIDE SEQUENCE [LARGE SCALE GENOMIC DNA]</scope>
    <source>
        <strain evidence="6 7">NBRC 111202</strain>
    </source>
</reference>
<evidence type="ECO:0000256" key="4">
    <source>
        <dbReference type="SAM" id="MobiDB-lite"/>
    </source>
</evidence>
<dbReference type="SUPFAM" id="SSF51735">
    <property type="entry name" value="NAD(P)-binding Rossmann-fold domains"/>
    <property type="match status" value="1"/>
</dbReference>
<dbReference type="PANTHER" id="PTHR10366:SF564">
    <property type="entry name" value="STEROL-4-ALPHA-CARBOXYLATE 3-DEHYDROGENASE, DECARBOXYLATING"/>
    <property type="match status" value="1"/>
</dbReference>
<dbReference type="InterPro" id="IPR036291">
    <property type="entry name" value="NAD(P)-bd_dom_sf"/>
</dbReference>
<evidence type="ECO:0000313" key="6">
    <source>
        <dbReference type="EMBL" id="GAW08852.1"/>
    </source>
</evidence>
<dbReference type="Proteomes" id="UP000188533">
    <property type="component" value="Unassembled WGS sequence"/>
</dbReference>
<comment type="caution">
    <text evidence="6">The sequence shown here is derived from an EMBL/GenBank/DDBJ whole genome shotgun (WGS) entry which is preliminary data.</text>
</comment>
<accession>A0A1Q3ENT9</accession>
<dbReference type="GO" id="GO:0016616">
    <property type="term" value="F:oxidoreductase activity, acting on the CH-OH group of donors, NAD or NADP as acceptor"/>
    <property type="evidence" value="ECO:0007669"/>
    <property type="project" value="TreeGrafter"/>
</dbReference>
<organism evidence="6 7">
    <name type="scientific">Lentinula edodes</name>
    <name type="common">Shiitake mushroom</name>
    <name type="synonym">Lentinus edodes</name>
    <dbReference type="NCBI Taxonomy" id="5353"/>
    <lineage>
        <taxon>Eukaryota</taxon>
        <taxon>Fungi</taxon>
        <taxon>Dikarya</taxon>
        <taxon>Basidiomycota</taxon>
        <taxon>Agaricomycotina</taxon>
        <taxon>Agaricomycetes</taxon>
        <taxon>Agaricomycetidae</taxon>
        <taxon>Agaricales</taxon>
        <taxon>Marasmiineae</taxon>
        <taxon>Omphalotaceae</taxon>
        <taxon>Lentinula</taxon>
    </lineage>
</organism>
<evidence type="ECO:0000256" key="1">
    <source>
        <dbReference type="ARBA" id="ARBA00023002"/>
    </source>
</evidence>
<evidence type="ECO:0000313" key="7">
    <source>
        <dbReference type="Proteomes" id="UP000188533"/>
    </source>
</evidence>
<feature type="region of interest" description="Disordered" evidence="4">
    <location>
        <begin position="535"/>
        <end position="560"/>
    </location>
</feature>
<feature type="coiled-coil region" evidence="3">
    <location>
        <begin position="614"/>
        <end position="641"/>
    </location>
</feature>
<evidence type="ECO:0000259" key="5">
    <source>
        <dbReference type="Pfam" id="PF01370"/>
    </source>
</evidence>
<evidence type="ECO:0000256" key="3">
    <source>
        <dbReference type="SAM" id="Coils"/>
    </source>
</evidence>
<feature type="compositionally biased region" description="Polar residues" evidence="4">
    <location>
        <begin position="535"/>
        <end position="547"/>
    </location>
</feature>
<keyword evidence="1" id="KW-0560">Oxidoreductase</keyword>
<gene>
    <name evidence="6" type="ORF">LENED_010955</name>
</gene>
<comment type="similarity">
    <text evidence="2">Belongs to the NAD(P)-dependent epimerase/dehydratase family. Dihydroflavonol-4-reductase subfamily.</text>
</comment>
<dbReference type="InterPro" id="IPR050425">
    <property type="entry name" value="NAD(P)_dehydrat-like"/>
</dbReference>
<name>A0A1Q3ENT9_LENED</name>
<dbReference type="AlphaFoldDB" id="A0A1Q3ENT9"/>
<keyword evidence="7" id="KW-1185">Reference proteome</keyword>
<sequence>MVYTSYFVTGASGLLGSQIVKKLLDAGYTVQGAARGDKVSQLAKIFETYDKFTVVDIPDLASSDLNALFKDVEVLIHVAAILPSFRGPMEVVEKFATEGTEKMMDAARLAGVKSIIVTGSQVTYNIEGPFGPRDWRPITFEDARKTTEAQHFVVYIAQKIICEQTVMNWAEKHRDTRVVIIDPTYIFGPFVPNYKYIVNNPKLYSAESTNYFVHFLLRPDNEVFVVYPGWVDLRNIADAHVNAIHNTAIDQLEPRDRRFLLGAPEEHNWKKVIEHVKEVRPELAARLSDPEKAPVWPMQNNFKSPIRRHYTSGNTEPAEHSQTDSLKKAEVDGMDLYTAQTILSILDRAKQVWPSPKVPVPFGWSADWDCWDMLLSLYWTSPQYLMLPQIETIFNIHFGIRGETRPIVYSTSDLTLNQGEGEEEEGKREFKSFVFTVVERPSEFYLLEYHGEPTLFKISLSKSEDSSSEQIQQLTEPLLVELLATPDKLTFEHIEHSPEGSAALQRIFARDRDVIPELEKFLGYIPEHTEIWEENPQNSHPEYTTKSAEMGESSEKTAEDEKIAEVNYLLKEIEERSPEFKEASQAWDRGILDVSSSMSDNEIDPDSVEHSMSAIGLKEEIAQLEDMMDNADGEISKLDESLQETLTSLDTKSVNHESLSPLQVEVDEANEDHVRLSVPFKEERGKDPKSG</sequence>
<dbReference type="PANTHER" id="PTHR10366">
    <property type="entry name" value="NAD DEPENDENT EPIMERASE/DEHYDRATASE"/>
    <property type="match status" value="1"/>
</dbReference>
<feature type="domain" description="NAD-dependent epimerase/dehydratase" evidence="5">
    <location>
        <begin position="7"/>
        <end position="190"/>
    </location>
</feature>
<proteinExistence type="inferred from homology"/>
<dbReference type="Gene3D" id="3.40.50.720">
    <property type="entry name" value="NAD(P)-binding Rossmann-like Domain"/>
    <property type="match status" value="1"/>
</dbReference>
<dbReference type="EMBL" id="BDGU01000809">
    <property type="protein sequence ID" value="GAW08852.1"/>
    <property type="molecule type" value="Genomic_DNA"/>
</dbReference>
<dbReference type="InterPro" id="IPR001509">
    <property type="entry name" value="Epimerase_deHydtase"/>
</dbReference>
<protein>
    <submittedName>
        <fullName evidence="6">NAD-binding protein</fullName>
    </submittedName>
</protein>
<reference evidence="6 7" key="2">
    <citation type="submission" date="2017-02" db="EMBL/GenBank/DDBJ databases">
        <title>A genome survey and senescence transcriptome analysis in Lentinula edodes.</title>
        <authorList>
            <person name="Sakamoto Y."/>
            <person name="Nakade K."/>
            <person name="Sato S."/>
            <person name="Yoshida Y."/>
            <person name="Miyazaki K."/>
            <person name="Natsume S."/>
            <person name="Konno N."/>
        </authorList>
    </citation>
    <scope>NUCLEOTIDE SEQUENCE [LARGE SCALE GENOMIC DNA]</scope>
    <source>
        <strain evidence="6 7">NBRC 111202</strain>
    </source>
</reference>
<dbReference type="Pfam" id="PF01370">
    <property type="entry name" value="Epimerase"/>
    <property type="match status" value="1"/>
</dbReference>
<dbReference type="STRING" id="5353.A0A1Q3ENT9"/>